<proteinExistence type="predicted"/>
<keyword evidence="3" id="KW-1185">Reference proteome</keyword>
<organism evidence="2 3">
    <name type="scientific">Mya arenaria</name>
    <name type="common">Soft-shell clam</name>
    <dbReference type="NCBI Taxonomy" id="6604"/>
    <lineage>
        <taxon>Eukaryota</taxon>
        <taxon>Metazoa</taxon>
        <taxon>Spiralia</taxon>
        <taxon>Lophotrochozoa</taxon>
        <taxon>Mollusca</taxon>
        <taxon>Bivalvia</taxon>
        <taxon>Autobranchia</taxon>
        <taxon>Heteroconchia</taxon>
        <taxon>Euheterodonta</taxon>
        <taxon>Imparidentia</taxon>
        <taxon>Neoheterodontei</taxon>
        <taxon>Myida</taxon>
        <taxon>Myoidea</taxon>
        <taxon>Myidae</taxon>
        <taxon>Mya</taxon>
    </lineage>
</organism>
<name>A0ABY7DLF1_MYAAR</name>
<evidence type="ECO:0000313" key="2">
    <source>
        <dbReference type="EMBL" id="WAQ98519.1"/>
    </source>
</evidence>
<reference evidence="2" key="1">
    <citation type="submission" date="2022-11" db="EMBL/GenBank/DDBJ databases">
        <title>Centuries of genome instability and evolution in soft-shell clam transmissible cancer (bioRxiv).</title>
        <authorList>
            <person name="Hart S.F.M."/>
            <person name="Yonemitsu M.A."/>
            <person name="Giersch R.M."/>
            <person name="Beal B.F."/>
            <person name="Arriagada G."/>
            <person name="Davis B.W."/>
            <person name="Ostrander E.A."/>
            <person name="Goff S.P."/>
            <person name="Metzger M.J."/>
        </authorList>
    </citation>
    <scope>NUCLEOTIDE SEQUENCE</scope>
    <source>
        <strain evidence="2">MELC-2E11</strain>
        <tissue evidence="2">Siphon/mantle</tissue>
    </source>
</reference>
<feature type="non-terminal residue" evidence="2">
    <location>
        <position position="271"/>
    </location>
</feature>
<feature type="compositionally biased region" description="Polar residues" evidence="1">
    <location>
        <begin position="95"/>
        <end position="117"/>
    </location>
</feature>
<gene>
    <name evidence="2" type="ORF">MAR_022892</name>
</gene>
<evidence type="ECO:0000313" key="3">
    <source>
        <dbReference type="Proteomes" id="UP001164746"/>
    </source>
</evidence>
<protein>
    <submittedName>
        <fullName evidence="2">Uncharacterized protein</fullName>
    </submittedName>
</protein>
<evidence type="ECO:0000256" key="1">
    <source>
        <dbReference type="SAM" id="MobiDB-lite"/>
    </source>
</evidence>
<feature type="compositionally biased region" description="Basic and acidic residues" evidence="1">
    <location>
        <begin position="187"/>
        <end position="198"/>
    </location>
</feature>
<accession>A0ABY7DLF1</accession>
<dbReference type="EMBL" id="CP111014">
    <property type="protein sequence ID" value="WAQ98519.1"/>
    <property type="molecule type" value="Genomic_DNA"/>
</dbReference>
<feature type="region of interest" description="Disordered" evidence="1">
    <location>
        <begin position="177"/>
        <end position="204"/>
    </location>
</feature>
<feature type="region of interest" description="Disordered" evidence="1">
    <location>
        <begin position="75"/>
        <end position="124"/>
    </location>
</feature>
<dbReference type="Proteomes" id="UP001164746">
    <property type="component" value="Chromosome 3"/>
</dbReference>
<feature type="compositionally biased region" description="Basic and acidic residues" evidence="1">
    <location>
        <begin position="75"/>
        <end position="87"/>
    </location>
</feature>
<sequence length="271" mass="30313">MLNLLKDVDTICEDVSKRHADAITDGLPQMVVRVKVRKCPTDPKRKYDERGLKLVDTHLESTACTADVLATGKFRKNEPSTSKRNDGEQGDALVTNGNLSKENKGTNPSPSKIGNRNNHLEPTKIGNKQIDETATEGKASTDNANISATQSENISLDTRDGADVFNDNTVIKDNEQHEQAEVDSEFGEGKDEKVDKKTSTVNPEQKNTGYMEKIEYEEKSEVIQFDFDELPTEQKLIIEDIRHRIKYDMTEKVIEAICNAVIEEMGPNQTD</sequence>